<dbReference type="OrthoDB" id="5415592at2759"/>
<feature type="signal peptide" evidence="2">
    <location>
        <begin position="1"/>
        <end position="24"/>
    </location>
</feature>
<comment type="caution">
    <text evidence="3">The sequence shown here is derived from an EMBL/GenBank/DDBJ whole genome shotgun (WGS) entry which is preliminary data.</text>
</comment>
<feature type="region of interest" description="Disordered" evidence="1">
    <location>
        <begin position="165"/>
        <end position="212"/>
    </location>
</feature>
<feature type="compositionally biased region" description="Low complexity" evidence="1">
    <location>
        <begin position="167"/>
        <end position="190"/>
    </location>
</feature>
<sequence>MLSSTLYLSSIAVLASLVTIKADSQEFGLISIRSGSALQYAGITLNIDGATDGYYPVRVGGRSYETYVVDDEGRLVANSTYYWGLIPDTDGQYGATTDSANAITGFSIEDGNLASADGYAFVAVPDGTAWDLYSANAVGNNGNTNNNVGLALAAYTTSGFASDFEPSVSTDSSSSNTTTSETSSTYETTTLAPSENTTTTISSATDSSSGSTSATVIGTSSIAADFDSSSSFSTASNATQTTATSTATSSSNTTTNSTSSATTTNSKNAANVNTKGSISLLAMGLVGLFL</sequence>
<keyword evidence="2" id="KW-0732">Signal</keyword>
<evidence type="ECO:0000313" key="3">
    <source>
        <dbReference type="EMBL" id="OBA24962.1"/>
    </source>
</evidence>
<evidence type="ECO:0000256" key="1">
    <source>
        <dbReference type="SAM" id="MobiDB-lite"/>
    </source>
</evidence>
<dbReference type="AlphaFoldDB" id="A0A1B7T8C2"/>
<gene>
    <name evidence="3" type="ORF">HANVADRAFT_54208</name>
</gene>
<organism evidence="3 4">
    <name type="scientific">Hanseniaspora valbyensis NRRL Y-1626</name>
    <dbReference type="NCBI Taxonomy" id="766949"/>
    <lineage>
        <taxon>Eukaryota</taxon>
        <taxon>Fungi</taxon>
        <taxon>Dikarya</taxon>
        <taxon>Ascomycota</taxon>
        <taxon>Saccharomycotina</taxon>
        <taxon>Saccharomycetes</taxon>
        <taxon>Saccharomycodales</taxon>
        <taxon>Saccharomycodaceae</taxon>
        <taxon>Hanseniaspora</taxon>
    </lineage>
</organism>
<keyword evidence="4" id="KW-1185">Reference proteome</keyword>
<name>A0A1B7T8C2_9ASCO</name>
<feature type="chain" id="PRO_5008598653" description="Cell wall protein" evidence="2">
    <location>
        <begin position="25"/>
        <end position="290"/>
    </location>
</feature>
<feature type="compositionally biased region" description="Low complexity" evidence="1">
    <location>
        <begin position="197"/>
        <end position="212"/>
    </location>
</feature>
<dbReference type="Proteomes" id="UP000092321">
    <property type="component" value="Unassembled WGS sequence"/>
</dbReference>
<feature type="region of interest" description="Disordered" evidence="1">
    <location>
        <begin position="240"/>
        <end position="267"/>
    </location>
</feature>
<accession>A0A1B7T8C2</accession>
<proteinExistence type="predicted"/>
<evidence type="ECO:0000313" key="4">
    <source>
        <dbReference type="Proteomes" id="UP000092321"/>
    </source>
</evidence>
<evidence type="ECO:0000256" key="2">
    <source>
        <dbReference type="SAM" id="SignalP"/>
    </source>
</evidence>
<evidence type="ECO:0008006" key="5">
    <source>
        <dbReference type="Google" id="ProtNLM"/>
    </source>
</evidence>
<protein>
    <recommendedName>
        <fullName evidence="5">Cell wall protein</fullName>
    </recommendedName>
</protein>
<reference evidence="4" key="1">
    <citation type="journal article" date="2016" name="Proc. Natl. Acad. Sci. U.S.A.">
        <title>Comparative genomics of biotechnologically important yeasts.</title>
        <authorList>
            <person name="Riley R."/>
            <person name="Haridas S."/>
            <person name="Wolfe K.H."/>
            <person name="Lopes M.R."/>
            <person name="Hittinger C.T."/>
            <person name="Goeker M."/>
            <person name="Salamov A.A."/>
            <person name="Wisecaver J.H."/>
            <person name="Long T.M."/>
            <person name="Calvey C.H."/>
            <person name="Aerts A.L."/>
            <person name="Barry K.W."/>
            <person name="Choi C."/>
            <person name="Clum A."/>
            <person name="Coughlan A.Y."/>
            <person name="Deshpande S."/>
            <person name="Douglass A.P."/>
            <person name="Hanson S.J."/>
            <person name="Klenk H.-P."/>
            <person name="LaButti K.M."/>
            <person name="Lapidus A."/>
            <person name="Lindquist E.A."/>
            <person name="Lipzen A.M."/>
            <person name="Meier-Kolthoff J.P."/>
            <person name="Ohm R.A."/>
            <person name="Otillar R.P."/>
            <person name="Pangilinan J.L."/>
            <person name="Peng Y."/>
            <person name="Rokas A."/>
            <person name="Rosa C.A."/>
            <person name="Scheuner C."/>
            <person name="Sibirny A.A."/>
            <person name="Slot J.C."/>
            <person name="Stielow J.B."/>
            <person name="Sun H."/>
            <person name="Kurtzman C.P."/>
            <person name="Blackwell M."/>
            <person name="Grigoriev I.V."/>
            <person name="Jeffries T.W."/>
        </authorList>
    </citation>
    <scope>NUCLEOTIDE SEQUENCE [LARGE SCALE GENOMIC DNA]</scope>
    <source>
        <strain evidence="4">NRRL Y-1626</strain>
    </source>
</reference>
<dbReference type="EMBL" id="LXPE01000315">
    <property type="protein sequence ID" value="OBA24962.1"/>
    <property type="molecule type" value="Genomic_DNA"/>
</dbReference>